<gene>
    <name evidence="7" type="primary">arnE_2</name>
    <name evidence="7" type="ORF">E5S67_05261</name>
</gene>
<sequence length="139" mass="14405">MIVLYVSKLMNRSVFLLLLAAILCGVAGQFSLKAGAKILGPIGAANLIEKIIAMATQPLIVGGLSLYAISSIGFIVVLSRANLSIVSPLLSISYLFTVLGGKLIFHEPLPPLRLVGVAMIMTGVIFVLRGQAGGVTGGN</sequence>
<feature type="transmembrane region" description="Helical" evidence="6">
    <location>
        <begin position="111"/>
        <end position="128"/>
    </location>
</feature>
<proteinExistence type="predicted"/>
<evidence type="ECO:0000256" key="1">
    <source>
        <dbReference type="ARBA" id="ARBA00004651"/>
    </source>
</evidence>
<dbReference type="PANTHER" id="PTHR30561">
    <property type="entry name" value="SMR FAMILY PROTON-DEPENDENT DRUG EFFLUX TRANSPORTER SUGE"/>
    <property type="match status" value="1"/>
</dbReference>
<dbReference type="InterPro" id="IPR000390">
    <property type="entry name" value="Small_drug/metabolite_transptr"/>
</dbReference>
<dbReference type="InterPro" id="IPR037185">
    <property type="entry name" value="EmrE-like"/>
</dbReference>
<protein>
    <submittedName>
        <fullName evidence="7">4-amino-4-deoxy-L-arabinose-phosphoundecaprenol flippase subunit ArnE</fullName>
    </submittedName>
</protein>
<feature type="transmembrane region" description="Helical" evidence="6">
    <location>
        <begin position="60"/>
        <end position="78"/>
    </location>
</feature>
<dbReference type="PANTHER" id="PTHR30561:SF9">
    <property type="entry name" value="4-AMINO-4-DEOXY-L-ARABINOSE-PHOSPHOUNDECAPRENOL FLIPPASE SUBUNIT ARNF-RELATED"/>
    <property type="match status" value="1"/>
</dbReference>
<keyword evidence="8" id="KW-1185">Reference proteome</keyword>
<evidence type="ECO:0000256" key="3">
    <source>
        <dbReference type="ARBA" id="ARBA00022692"/>
    </source>
</evidence>
<evidence type="ECO:0000313" key="8">
    <source>
        <dbReference type="Proteomes" id="UP000702425"/>
    </source>
</evidence>
<dbReference type="SUPFAM" id="SSF103481">
    <property type="entry name" value="Multidrug resistance efflux transporter EmrE"/>
    <property type="match status" value="1"/>
</dbReference>
<dbReference type="Proteomes" id="UP000702425">
    <property type="component" value="Unassembled WGS sequence"/>
</dbReference>
<feature type="transmembrane region" description="Helical" evidence="6">
    <location>
        <begin position="85"/>
        <end position="105"/>
    </location>
</feature>
<comment type="caution">
    <text evidence="7">The sequence shown here is derived from an EMBL/GenBank/DDBJ whole genome shotgun (WGS) entry which is preliminary data.</text>
</comment>
<accession>A0ABX2D4E0</accession>
<keyword evidence="3 6" id="KW-0812">Transmembrane</keyword>
<reference evidence="7 8" key="1">
    <citation type="journal article" date="2020" name="Sci. Rep.">
        <title>A novel cyanobacterial geosmin producer, revising GeoA distribution and dispersion patterns in Bacteria.</title>
        <authorList>
            <person name="Churro C."/>
            <person name="Semedo-Aguiar A.P."/>
            <person name="Silva A.D."/>
            <person name="Pereira-Leal J.B."/>
            <person name="Leite R.B."/>
        </authorList>
    </citation>
    <scope>NUCLEOTIDE SEQUENCE [LARGE SCALE GENOMIC DNA]</scope>
    <source>
        <strain evidence="7 8">IPMA8</strain>
    </source>
</reference>
<evidence type="ECO:0000256" key="6">
    <source>
        <dbReference type="SAM" id="Phobius"/>
    </source>
</evidence>
<comment type="subcellular location">
    <subcellularLocation>
        <location evidence="1">Cell membrane</location>
        <topology evidence="1">Multi-pass membrane protein</topology>
    </subcellularLocation>
</comment>
<evidence type="ECO:0000256" key="2">
    <source>
        <dbReference type="ARBA" id="ARBA00022475"/>
    </source>
</evidence>
<evidence type="ECO:0000256" key="4">
    <source>
        <dbReference type="ARBA" id="ARBA00022989"/>
    </source>
</evidence>
<keyword evidence="2" id="KW-1003">Cell membrane</keyword>
<evidence type="ECO:0000256" key="5">
    <source>
        <dbReference type="ARBA" id="ARBA00023136"/>
    </source>
</evidence>
<dbReference type="EMBL" id="SRRZ01000132">
    <property type="protein sequence ID" value="NQE37489.1"/>
    <property type="molecule type" value="Genomic_DNA"/>
</dbReference>
<keyword evidence="5 6" id="KW-0472">Membrane</keyword>
<organism evidence="7 8">
    <name type="scientific">Microcoleus asticus IPMA8</name>
    <dbReference type="NCBI Taxonomy" id="2563858"/>
    <lineage>
        <taxon>Bacteria</taxon>
        <taxon>Bacillati</taxon>
        <taxon>Cyanobacteriota</taxon>
        <taxon>Cyanophyceae</taxon>
        <taxon>Oscillatoriophycideae</taxon>
        <taxon>Oscillatoriales</taxon>
        <taxon>Microcoleaceae</taxon>
        <taxon>Microcoleus</taxon>
        <taxon>Microcoleus asticus</taxon>
    </lineage>
</organism>
<keyword evidence="4 6" id="KW-1133">Transmembrane helix</keyword>
<name>A0ABX2D4E0_9CYAN</name>
<evidence type="ECO:0000313" key="7">
    <source>
        <dbReference type="EMBL" id="NQE37489.1"/>
    </source>
</evidence>
<dbReference type="Gene3D" id="1.10.3730.20">
    <property type="match status" value="1"/>
</dbReference>